<protein>
    <submittedName>
        <fullName evidence="1">Uncharacterized protein</fullName>
    </submittedName>
</protein>
<evidence type="ECO:0000313" key="2">
    <source>
        <dbReference type="Proteomes" id="UP000003959"/>
    </source>
</evidence>
<organism evidence="1 2">
    <name type="scientific">Moorena producens 3L</name>
    <dbReference type="NCBI Taxonomy" id="489825"/>
    <lineage>
        <taxon>Bacteria</taxon>
        <taxon>Bacillati</taxon>
        <taxon>Cyanobacteriota</taxon>
        <taxon>Cyanophyceae</taxon>
        <taxon>Coleofasciculales</taxon>
        <taxon>Coleofasciculaceae</taxon>
        <taxon>Moorena</taxon>
    </lineage>
</organism>
<dbReference type="Proteomes" id="UP000003959">
    <property type="component" value="Unassembled WGS sequence"/>
</dbReference>
<dbReference type="EMBL" id="GL890883">
    <property type="protein sequence ID" value="EGJ32884.1"/>
    <property type="molecule type" value="Genomic_DNA"/>
</dbReference>
<dbReference type="HOGENOM" id="CLU_3073360_0_0_3"/>
<name>F4XR97_9CYAN</name>
<accession>F4XR97</accession>
<reference evidence="2" key="1">
    <citation type="journal article" date="2011" name="Proc. Natl. Acad. Sci. U.S.A.">
        <title>Genomic insights into the physiology and ecology of the marine filamentous cyanobacterium Lyngbya majuscula.</title>
        <authorList>
            <person name="Jones A.C."/>
            <person name="Monroe E.A."/>
            <person name="Podell S."/>
            <person name="Hess W.R."/>
            <person name="Klages S."/>
            <person name="Esquenazi E."/>
            <person name="Niessen S."/>
            <person name="Hoover H."/>
            <person name="Rothmann M."/>
            <person name="Lasken R.S."/>
            <person name="Yates J.R.III."/>
            <person name="Reinhardt R."/>
            <person name="Kube M."/>
            <person name="Burkart M.D."/>
            <person name="Allen E.E."/>
            <person name="Dorrestein P.C."/>
            <person name="Gerwick W.H."/>
            <person name="Gerwick L."/>
        </authorList>
    </citation>
    <scope>NUCLEOTIDE SEQUENCE [LARGE SCALE GENOMIC DNA]</scope>
    <source>
        <strain evidence="2">3L</strain>
    </source>
</reference>
<evidence type="ECO:0000313" key="1">
    <source>
        <dbReference type="EMBL" id="EGJ32884.1"/>
    </source>
</evidence>
<gene>
    <name evidence="1" type="ORF">LYNGBM3L_62210</name>
</gene>
<feature type="non-terminal residue" evidence="1">
    <location>
        <position position="53"/>
    </location>
</feature>
<proteinExistence type="predicted"/>
<sequence length="53" mass="5981">MQCHRKQELAVTANIGEVMLPQGIQKFLTTEAAIRTRIFFDSLFQGKQLATEA</sequence>
<keyword evidence="2" id="KW-1185">Reference proteome</keyword>
<dbReference type="AlphaFoldDB" id="F4XR97"/>